<evidence type="ECO:0000313" key="3">
    <source>
        <dbReference type="Proteomes" id="UP001592582"/>
    </source>
</evidence>
<dbReference type="Gene3D" id="3.90.950.20">
    <property type="entry name" value="CinA-like"/>
    <property type="match status" value="1"/>
</dbReference>
<name>A0ABV6VM84_9ACTN</name>
<evidence type="ECO:0000313" key="2">
    <source>
        <dbReference type="EMBL" id="MFC1414854.1"/>
    </source>
</evidence>
<feature type="domain" description="CinA C-terminal" evidence="1">
    <location>
        <begin position="17"/>
        <end position="165"/>
    </location>
</feature>
<evidence type="ECO:0000259" key="1">
    <source>
        <dbReference type="Pfam" id="PF02464"/>
    </source>
</evidence>
<proteinExistence type="predicted"/>
<accession>A0ABV6VM84</accession>
<dbReference type="Pfam" id="PF02464">
    <property type="entry name" value="CinA"/>
    <property type="match status" value="1"/>
</dbReference>
<dbReference type="RefSeq" id="WP_380519155.1">
    <property type="nucleotide sequence ID" value="NZ_JBHEZX010000029.1"/>
</dbReference>
<sequence length="176" mass="17264">MSGPNGPSSPGGPPAGAEAVLEALVRAGATVAVAESLTGGLLAAEFVAVPGASRAFRGSVTAYATELKGSVLGVDTALLAAKGAVDPQVAAGMAEGVRRLMGADYGVATTGVAGPDPQDGQPVGTVYLAVAGPEGLFGSSLRLTPGRATIRRRTVEAALGLLSEALRSNRSRGPEG</sequence>
<dbReference type="InterPro" id="IPR036653">
    <property type="entry name" value="CinA-like_C"/>
</dbReference>
<keyword evidence="3" id="KW-1185">Reference proteome</keyword>
<comment type="caution">
    <text evidence="2">The sequence shown here is derived from an EMBL/GenBank/DDBJ whole genome shotgun (WGS) entry which is preliminary data.</text>
</comment>
<dbReference type="SUPFAM" id="SSF142433">
    <property type="entry name" value="CinA-like"/>
    <property type="match status" value="1"/>
</dbReference>
<gene>
    <name evidence="2" type="ORF">ACEZDG_36915</name>
</gene>
<dbReference type="Proteomes" id="UP001592582">
    <property type="component" value="Unassembled WGS sequence"/>
</dbReference>
<reference evidence="2 3" key="1">
    <citation type="submission" date="2024-09" db="EMBL/GenBank/DDBJ databases">
        <authorList>
            <person name="Lee S.D."/>
        </authorList>
    </citation>
    <scope>NUCLEOTIDE SEQUENCE [LARGE SCALE GENOMIC DNA]</scope>
    <source>
        <strain evidence="2 3">N1-1</strain>
    </source>
</reference>
<dbReference type="NCBIfam" id="TIGR00199">
    <property type="entry name" value="PncC_domain"/>
    <property type="match status" value="1"/>
</dbReference>
<dbReference type="InterPro" id="IPR008136">
    <property type="entry name" value="CinA_C"/>
</dbReference>
<protein>
    <submittedName>
        <fullName evidence="2">CinA family protein</fullName>
    </submittedName>
</protein>
<organism evidence="2 3">
    <name type="scientific">Streptacidiphilus alkalitolerans</name>
    <dbReference type="NCBI Taxonomy" id="3342712"/>
    <lineage>
        <taxon>Bacteria</taxon>
        <taxon>Bacillati</taxon>
        <taxon>Actinomycetota</taxon>
        <taxon>Actinomycetes</taxon>
        <taxon>Kitasatosporales</taxon>
        <taxon>Streptomycetaceae</taxon>
        <taxon>Streptacidiphilus</taxon>
    </lineage>
</organism>
<dbReference type="EMBL" id="JBHEZX010000029">
    <property type="protein sequence ID" value="MFC1414854.1"/>
    <property type="molecule type" value="Genomic_DNA"/>
</dbReference>